<dbReference type="AlphaFoldDB" id="A0A2D2D5G4"/>
<name>A0A2D2D5G4_METT3</name>
<protein>
    <submittedName>
        <fullName evidence="2">XRE family transcriptional regulator</fullName>
    </submittedName>
</protein>
<dbReference type="Pfam" id="PF01381">
    <property type="entry name" value="HTH_3"/>
    <property type="match status" value="1"/>
</dbReference>
<feature type="domain" description="HTH cro/C1-type" evidence="1">
    <location>
        <begin position="37"/>
        <end position="93"/>
    </location>
</feature>
<dbReference type="PROSITE" id="PS50943">
    <property type="entry name" value="HTH_CROC1"/>
    <property type="match status" value="1"/>
</dbReference>
<accession>A0A2D2D5G4</accession>
<keyword evidence="3" id="KW-1185">Reference proteome</keyword>
<gene>
    <name evidence="2" type="ORF">CQW49_07730</name>
</gene>
<reference evidence="3" key="1">
    <citation type="submission" date="2017-10" db="EMBL/GenBank/DDBJ databases">
        <title>Completed PacBio SMRT sequence of Methylosinus trichosporium OB3b reveals presence of a third large plasmid.</title>
        <authorList>
            <person name="Charles T.C."/>
            <person name="Lynch M.D.J."/>
            <person name="Heil J.R."/>
            <person name="Cheng J."/>
        </authorList>
    </citation>
    <scope>NUCLEOTIDE SEQUENCE [LARGE SCALE GENOMIC DNA]</scope>
    <source>
        <strain evidence="3">OB3b</strain>
    </source>
</reference>
<dbReference type="CDD" id="cd00093">
    <property type="entry name" value="HTH_XRE"/>
    <property type="match status" value="1"/>
</dbReference>
<dbReference type="GO" id="GO:0003677">
    <property type="term" value="F:DNA binding"/>
    <property type="evidence" value="ECO:0007669"/>
    <property type="project" value="InterPro"/>
</dbReference>
<dbReference type="RefSeq" id="WP_051418758.1">
    <property type="nucleotide sequence ID" value="NZ_ADVE02000001.1"/>
</dbReference>
<dbReference type="SUPFAM" id="SSF47413">
    <property type="entry name" value="lambda repressor-like DNA-binding domains"/>
    <property type="match status" value="1"/>
</dbReference>
<dbReference type="SMART" id="SM00530">
    <property type="entry name" value="HTH_XRE"/>
    <property type="match status" value="1"/>
</dbReference>
<proteinExistence type="predicted"/>
<sequence>MAWTIGNIAADVVKPIGNFFLDRSFLISNYAGMTHPLRSYRKSAGITLSALGARVGVSKGFLCKIEQRKQLPSLALAAKLSEATNGTVPLADFLPAPAPSPCPKEAAE</sequence>
<evidence type="ECO:0000313" key="3">
    <source>
        <dbReference type="Proteomes" id="UP000230709"/>
    </source>
</evidence>
<dbReference type="Proteomes" id="UP000230709">
    <property type="component" value="Chromosome"/>
</dbReference>
<evidence type="ECO:0000259" key="1">
    <source>
        <dbReference type="PROSITE" id="PS50943"/>
    </source>
</evidence>
<dbReference type="KEGG" id="mtw:CQW49_07730"/>
<dbReference type="Gene3D" id="1.10.260.40">
    <property type="entry name" value="lambda repressor-like DNA-binding domains"/>
    <property type="match status" value="1"/>
</dbReference>
<dbReference type="InterPro" id="IPR001387">
    <property type="entry name" value="Cro/C1-type_HTH"/>
</dbReference>
<organism evidence="2 3">
    <name type="scientific">Methylosinus trichosporium (strain ATCC 35070 / NCIMB 11131 / UNIQEM 75 / OB3b)</name>
    <dbReference type="NCBI Taxonomy" id="595536"/>
    <lineage>
        <taxon>Bacteria</taxon>
        <taxon>Pseudomonadati</taxon>
        <taxon>Pseudomonadota</taxon>
        <taxon>Alphaproteobacteria</taxon>
        <taxon>Hyphomicrobiales</taxon>
        <taxon>Methylocystaceae</taxon>
        <taxon>Methylosinus</taxon>
    </lineage>
</organism>
<dbReference type="EMBL" id="CP023737">
    <property type="protein sequence ID" value="ATQ70281.1"/>
    <property type="molecule type" value="Genomic_DNA"/>
</dbReference>
<dbReference type="InterPro" id="IPR010982">
    <property type="entry name" value="Lambda_DNA-bd_dom_sf"/>
</dbReference>
<evidence type="ECO:0000313" key="2">
    <source>
        <dbReference type="EMBL" id="ATQ70281.1"/>
    </source>
</evidence>